<proteinExistence type="predicted"/>
<evidence type="ECO:0000256" key="2">
    <source>
        <dbReference type="ARBA" id="ARBA00022692"/>
    </source>
</evidence>
<organism evidence="8 9">
    <name type="scientific">Hydrococcus rivularis NIES-593</name>
    <dbReference type="NCBI Taxonomy" id="1921803"/>
    <lineage>
        <taxon>Bacteria</taxon>
        <taxon>Bacillati</taxon>
        <taxon>Cyanobacteriota</taxon>
        <taxon>Cyanophyceae</taxon>
        <taxon>Pleurocapsales</taxon>
        <taxon>Hydrococcaceae</taxon>
        <taxon>Hydrococcus</taxon>
    </lineage>
</organism>
<name>A0A1U7HRH2_9CYAN</name>
<keyword evidence="5" id="KW-0175">Coiled coil</keyword>
<evidence type="ECO:0000259" key="7">
    <source>
        <dbReference type="Pfam" id="PF06305"/>
    </source>
</evidence>
<keyword evidence="4 6" id="KW-0472">Membrane</keyword>
<evidence type="ECO:0000256" key="6">
    <source>
        <dbReference type="SAM" id="Phobius"/>
    </source>
</evidence>
<sequence length="123" mass="13487">MVGRFSLLGFMQYLLILALLLATFFVLFALQNAEAVTIDLLFFKVQSSLAIVLLSALGSGVLIGLLGSSYNSFKKSLQIAQQNKQIQELQKTLNEKEMALKAQITEAKKIEETVASESAKTSQ</sequence>
<feature type="transmembrane region" description="Helical" evidence="6">
    <location>
        <begin position="45"/>
        <end position="66"/>
    </location>
</feature>
<keyword evidence="2 6" id="KW-0812">Transmembrane</keyword>
<dbReference type="EMBL" id="MRCB01000002">
    <property type="protein sequence ID" value="OKH26193.1"/>
    <property type="molecule type" value="Genomic_DNA"/>
</dbReference>
<protein>
    <recommendedName>
        <fullName evidence="7">Lipopolysaccharide assembly protein A domain-containing protein</fullName>
    </recommendedName>
</protein>
<evidence type="ECO:0000313" key="8">
    <source>
        <dbReference type="EMBL" id="OKH26193.1"/>
    </source>
</evidence>
<reference evidence="8 9" key="1">
    <citation type="submission" date="2016-11" db="EMBL/GenBank/DDBJ databases">
        <title>Draft Genome Sequences of Nine Cyanobacterial Strains from Diverse Habitats.</title>
        <authorList>
            <person name="Zhu T."/>
            <person name="Hou S."/>
            <person name="Lu X."/>
            <person name="Hess W.R."/>
        </authorList>
    </citation>
    <scope>NUCLEOTIDE SEQUENCE [LARGE SCALE GENOMIC DNA]</scope>
    <source>
        <strain evidence="8 9">NIES-593</strain>
    </source>
</reference>
<evidence type="ECO:0000256" key="1">
    <source>
        <dbReference type="ARBA" id="ARBA00022475"/>
    </source>
</evidence>
<dbReference type="GO" id="GO:0005886">
    <property type="term" value="C:plasma membrane"/>
    <property type="evidence" value="ECO:0007669"/>
    <property type="project" value="InterPro"/>
</dbReference>
<keyword evidence="1" id="KW-1003">Cell membrane</keyword>
<dbReference type="AlphaFoldDB" id="A0A1U7HRH2"/>
<evidence type="ECO:0000256" key="3">
    <source>
        <dbReference type="ARBA" id="ARBA00022989"/>
    </source>
</evidence>
<dbReference type="PANTHER" id="PTHR41335:SF1">
    <property type="entry name" value="MEMBRANE PROTEIN"/>
    <property type="match status" value="1"/>
</dbReference>
<evidence type="ECO:0000256" key="4">
    <source>
        <dbReference type="ARBA" id="ARBA00023136"/>
    </source>
</evidence>
<dbReference type="InterPro" id="IPR010445">
    <property type="entry name" value="LapA_dom"/>
</dbReference>
<keyword evidence="3 6" id="KW-1133">Transmembrane helix</keyword>
<dbReference type="Proteomes" id="UP000186868">
    <property type="component" value="Unassembled WGS sequence"/>
</dbReference>
<evidence type="ECO:0000313" key="9">
    <source>
        <dbReference type="Proteomes" id="UP000186868"/>
    </source>
</evidence>
<dbReference type="PANTHER" id="PTHR41335">
    <property type="entry name" value="MEMBRANE PROTEIN-RELATED"/>
    <property type="match status" value="1"/>
</dbReference>
<dbReference type="Pfam" id="PF06305">
    <property type="entry name" value="LapA_dom"/>
    <property type="match status" value="1"/>
</dbReference>
<comment type="caution">
    <text evidence="8">The sequence shown here is derived from an EMBL/GenBank/DDBJ whole genome shotgun (WGS) entry which is preliminary data.</text>
</comment>
<evidence type="ECO:0000256" key="5">
    <source>
        <dbReference type="SAM" id="Coils"/>
    </source>
</evidence>
<keyword evidence="9" id="KW-1185">Reference proteome</keyword>
<feature type="domain" description="Lipopolysaccharide assembly protein A" evidence="7">
    <location>
        <begin position="31"/>
        <end position="94"/>
    </location>
</feature>
<gene>
    <name evidence="8" type="ORF">NIES593_03735</name>
</gene>
<accession>A0A1U7HRH2</accession>
<feature type="coiled-coil region" evidence="5">
    <location>
        <begin position="79"/>
        <end position="113"/>
    </location>
</feature>
<dbReference type="STRING" id="1921803.NIES593_03735"/>